<dbReference type="Proteomes" id="UP000238261">
    <property type="component" value="Unassembled WGS sequence"/>
</dbReference>
<feature type="signal peptide" evidence="2">
    <location>
        <begin position="1"/>
        <end position="31"/>
    </location>
</feature>
<feature type="chain" id="PRO_5015720920" description="Secreted protein" evidence="2">
    <location>
        <begin position="32"/>
        <end position="110"/>
    </location>
</feature>
<feature type="region of interest" description="Disordered" evidence="1">
    <location>
        <begin position="50"/>
        <end position="78"/>
    </location>
</feature>
<dbReference type="EMBL" id="MDEG01000022">
    <property type="protein sequence ID" value="PPU95806.1"/>
    <property type="molecule type" value="Genomic_DNA"/>
</dbReference>
<dbReference type="AlphaFoldDB" id="A0A2S7ERR2"/>
<dbReference type="RefSeq" id="WP_104558874.1">
    <property type="nucleotide sequence ID" value="NZ_CP043476.1"/>
</dbReference>
<evidence type="ECO:0008006" key="5">
    <source>
        <dbReference type="Google" id="ProtNLM"/>
    </source>
</evidence>
<dbReference type="OrthoDB" id="9997273at2"/>
<gene>
    <name evidence="3" type="ORF">XhyaCFBP1156_17465</name>
</gene>
<organism evidence="3 4">
    <name type="scientific">Xanthomonas hyacinthi</name>
    <dbReference type="NCBI Taxonomy" id="56455"/>
    <lineage>
        <taxon>Bacteria</taxon>
        <taxon>Pseudomonadati</taxon>
        <taxon>Pseudomonadota</taxon>
        <taxon>Gammaproteobacteria</taxon>
        <taxon>Lysobacterales</taxon>
        <taxon>Lysobacteraceae</taxon>
        <taxon>Xanthomonas</taxon>
    </lineage>
</organism>
<evidence type="ECO:0000313" key="3">
    <source>
        <dbReference type="EMBL" id="PPU95806.1"/>
    </source>
</evidence>
<feature type="compositionally biased region" description="Basic residues" evidence="1">
    <location>
        <begin position="101"/>
        <end position="110"/>
    </location>
</feature>
<protein>
    <recommendedName>
        <fullName evidence="5">Secreted protein</fullName>
    </recommendedName>
</protein>
<name>A0A2S7ERR2_9XANT</name>
<proteinExistence type="predicted"/>
<sequence>MNSHACNRMPTLAALLLIALLALIPSLPSTPAPLPPALADIGLVAAPEVPAADAQVESRSSADQLGHDDTAVLPTASPWRPVRIAASWPQPAAWHGSGTHPRPRLRPPSA</sequence>
<accession>A0A2S7ERR2</accession>
<keyword evidence="2" id="KW-0732">Signal</keyword>
<evidence type="ECO:0000313" key="4">
    <source>
        <dbReference type="Proteomes" id="UP000238261"/>
    </source>
</evidence>
<evidence type="ECO:0000256" key="2">
    <source>
        <dbReference type="SAM" id="SignalP"/>
    </source>
</evidence>
<comment type="caution">
    <text evidence="3">The sequence shown here is derived from an EMBL/GenBank/DDBJ whole genome shotgun (WGS) entry which is preliminary data.</text>
</comment>
<reference evidence="4" key="1">
    <citation type="submission" date="2016-08" db="EMBL/GenBank/DDBJ databases">
        <authorList>
            <person name="Merda D."/>
            <person name="Briand M."/>
            <person name="Taghouti G."/>
            <person name="Carrere S."/>
            <person name="Gouzy J."/>
            <person name="Portier P."/>
            <person name="Jacques M.-A."/>
            <person name="Fischer-Le Saux M."/>
        </authorList>
    </citation>
    <scope>NUCLEOTIDE SEQUENCE [LARGE SCALE GENOMIC DNA]</scope>
    <source>
        <strain evidence="4">CFBP1156</strain>
    </source>
</reference>
<feature type="region of interest" description="Disordered" evidence="1">
    <location>
        <begin position="90"/>
        <end position="110"/>
    </location>
</feature>
<evidence type="ECO:0000256" key="1">
    <source>
        <dbReference type="SAM" id="MobiDB-lite"/>
    </source>
</evidence>
<keyword evidence="4" id="KW-1185">Reference proteome</keyword>